<evidence type="ECO:0000256" key="4">
    <source>
        <dbReference type="ARBA" id="ARBA00022993"/>
    </source>
</evidence>
<evidence type="ECO:0000256" key="3">
    <source>
        <dbReference type="ARBA" id="ARBA00022840"/>
    </source>
</evidence>
<keyword evidence="2 5" id="KW-0547">Nucleotide-binding</keyword>
<dbReference type="EMBL" id="LTAO01000012">
    <property type="protein sequence ID" value="KYG32211.1"/>
    <property type="molecule type" value="Genomic_DNA"/>
</dbReference>
<comment type="catalytic activity">
    <reaction evidence="5">
        <text>3'-dephospho-CoA + ATP = ADP + CoA + H(+)</text>
        <dbReference type="Rhea" id="RHEA:18245"/>
        <dbReference type="ChEBI" id="CHEBI:15378"/>
        <dbReference type="ChEBI" id="CHEBI:30616"/>
        <dbReference type="ChEBI" id="CHEBI:57287"/>
        <dbReference type="ChEBI" id="CHEBI:57328"/>
        <dbReference type="ChEBI" id="CHEBI:456216"/>
        <dbReference type="EC" id="2.7.1.24"/>
    </reaction>
</comment>
<dbReference type="RefSeq" id="WP_061948517.1">
    <property type="nucleotide sequence ID" value="NZ_LTAO01000012.1"/>
</dbReference>
<dbReference type="GO" id="GO:0005524">
    <property type="term" value="F:ATP binding"/>
    <property type="evidence" value="ECO:0007669"/>
    <property type="project" value="UniProtKB-UniRule"/>
</dbReference>
<dbReference type="AlphaFoldDB" id="A0A162EBA9"/>
<keyword evidence="8" id="KW-1185">Reference proteome</keyword>
<keyword evidence="5" id="KW-0808">Transferase</keyword>
<proteinExistence type="inferred from homology"/>
<dbReference type="EC" id="2.7.1.24" evidence="5 6"/>
<keyword evidence="5" id="KW-0963">Cytoplasm</keyword>
<dbReference type="NCBIfam" id="TIGR00152">
    <property type="entry name" value="dephospho-CoA kinase"/>
    <property type="match status" value="1"/>
</dbReference>
<evidence type="ECO:0000256" key="5">
    <source>
        <dbReference type="HAMAP-Rule" id="MF_00376"/>
    </source>
</evidence>
<evidence type="ECO:0000256" key="1">
    <source>
        <dbReference type="ARBA" id="ARBA00009018"/>
    </source>
</evidence>
<dbReference type="PANTHER" id="PTHR10695:SF46">
    <property type="entry name" value="BIFUNCTIONAL COENZYME A SYNTHASE-RELATED"/>
    <property type="match status" value="1"/>
</dbReference>
<dbReference type="InterPro" id="IPR027417">
    <property type="entry name" value="P-loop_NTPase"/>
</dbReference>
<sequence length="197" mass="22779">MSLIIGLTGGIASGKSTVSNYLKNKKIPIVDADQIARQVVEPGQPAYIEIINHFGADILLSSKQINRPKLGKLIFDDEQKRLKLNDIVHPAVRSQMLLEKEHYQKQNYQQIVMDIPLLYESQLFYLVDKVLLVYVDENVQLERLMQRNQYDRETALARIHSQWKLIDKKERADAIIDNNGSLEATYQQIETILKMWS</sequence>
<dbReference type="PANTHER" id="PTHR10695">
    <property type="entry name" value="DEPHOSPHO-COA KINASE-RELATED"/>
    <property type="match status" value="1"/>
</dbReference>
<dbReference type="HAMAP" id="MF_00376">
    <property type="entry name" value="Dephospho_CoA_kinase"/>
    <property type="match status" value="1"/>
</dbReference>
<keyword evidence="3 5" id="KW-0067">ATP-binding</keyword>
<organism evidence="7 8">
    <name type="scientific">Alkalihalobacillus trypoxylicola</name>
    <dbReference type="NCBI Taxonomy" id="519424"/>
    <lineage>
        <taxon>Bacteria</taxon>
        <taxon>Bacillati</taxon>
        <taxon>Bacillota</taxon>
        <taxon>Bacilli</taxon>
        <taxon>Bacillales</taxon>
        <taxon>Bacillaceae</taxon>
        <taxon>Alkalihalobacillus</taxon>
    </lineage>
</organism>
<dbReference type="GO" id="GO:0004140">
    <property type="term" value="F:dephospho-CoA kinase activity"/>
    <property type="evidence" value="ECO:0007669"/>
    <property type="project" value="UniProtKB-UniRule"/>
</dbReference>
<comment type="caution">
    <text evidence="7">The sequence shown here is derived from an EMBL/GenBank/DDBJ whole genome shotgun (WGS) entry which is preliminary data.</text>
</comment>
<comment type="similarity">
    <text evidence="1 5">Belongs to the CoaE family.</text>
</comment>
<dbReference type="Proteomes" id="UP000075806">
    <property type="component" value="Unassembled WGS sequence"/>
</dbReference>
<dbReference type="InterPro" id="IPR001977">
    <property type="entry name" value="Depp_CoAkinase"/>
</dbReference>
<dbReference type="GO" id="GO:0015937">
    <property type="term" value="P:coenzyme A biosynthetic process"/>
    <property type="evidence" value="ECO:0007669"/>
    <property type="project" value="UniProtKB-UniRule"/>
</dbReference>
<accession>A0A162EBA9</accession>
<reference evidence="7" key="1">
    <citation type="submission" date="2016-02" db="EMBL/GenBank/DDBJ databases">
        <title>Genome sequence of Bacillus trypoxylicola KCTC 13244(T).</title>
        <authorList>
            <person name="Jeong H."/>
            <person name="Park S.-H."/>
            <person name="Choi S.-K."/>
        </authorList>
    </citation>
    <scope>NUCLEOTIDE SEQUENCE [LARGE SCALE GENOMIC DNA]</scope>
    <source>
        <strain evidence="7">KCTC 13244</strain>
    </source>
</reference>
<keyword evidence="4 5" id="KW-0173">Coenzyme A biosynthesis</keyword>
<name>A0A162EBA9_9BACI</name>
<evidence type="ECO:0000313" key="7">
    <source>
        <dbReference type="EMBL" id="KYG32211.1"/>
    </source>
</evidence>
<dbReference type="Gene3D" id="3.40.50.300">
    <property type="entry name" value="P-loop containing nucleotide triphosphate hydrolases"/>
    <property type="match status" value="1"/>
</dbReference>
<dbReference type="CDD" id="cd02022">
    <property type="entry name" value="DPCK"/>
    <property type="match status" value="1"/>
</dbReference>
<dbReference type="GO" id="GO:0005737">
    <property type="term" value="C:cytoplasm"/>
    <property type="evidence" value="ECO:0007669"/>
    <property type="project" value="UniProtKB-SubCell"/>
</dbReference>
<evidence type="ECO:0000256" key="2">
    <source>
        <dbReference type="ARBA" id="ARBA00022741"/>
    </source>
</evidence>
<dbReference type="FunFam" id="3.40.50.300:FF:000485">
    <property type="entry name" value="Dephospho-CoA kinase CAB5"/>
    <property type="match status" value="1"/>
</dbReference>
<gene>
    <name evidence="5" type="primary">coaE</name>
    <name evidence="7" type="ORF">AZF04_05440</name>
</gene>
<dbReference type="STRING" id="519424.AZF04_05440"/>
<dbReference type="OrthoDB" id="9812943at2"/>
<dbReference type="Pfam" id="PF01121">
    <property type="entry name" value="CoaE"/>
    <property type="match status" value="1"/>
</dbReference>
<comment type="pathway">
    <text evidence="5">Cofactor biosynthesis; coenzyme A biosynthesis; CoA from (R)-pantothenate: step 5/5.</text>
</comment>
<evidence type="ECO:0000256" key="6">
    <source>
        <dbReference type="NCBIfam" id="TIGR00152"/>
    </source>
</evidence>
<evidence type="ECO:0000313" key="8">
    <source>
        <dbReference type="Proteomes" id="UP000075806"/>
    </source>
</evidence>
<protein>
    <recommendedName>
        <fullName evidence="5 6">Dephospho-CoA kinase</fullName>
        <ecNumber evidence="5 6">2.7.1.24</ecNumber>
    </recommendedName>
    <alternativeName>
        <fullName evidence="5">Dephosphocoenzyme A kinase</fullName>
    </alternativeName>
</protein>
<dbReference type="UniPathway" id="UPA00241">
    <property type="reaction ID" value="UER00356"/>
</dbReference>
<feature type="binding site" evidence="5">
    <location>
        <begin position="12"/>
        <end position="17"/>
    </location>
    <ligand>
        <name>ATP</name>
        <dbReference type="ChEBI" id="CHEBI:30616"/>
    </ligand>
</feature>
<dbReference type="SUPFAM" id="SSF52540">
    <property type="entry name" value="P-loop containing nucleoside triphosphate hydrolases"/>
    <property type="match status" value="1"/>
</dbReference>
<comment type="subcellular location">
    <subcellularLocation>
        <location evidence="5">Cytoplasm</location>
    </subcellularLocation>
</comment>
<comment type="function">
    <text evidence="5">Catalyzes the phosphorylation of the 3'-hydroxyl group of dephosphocoenzyme A to form coenzyme A.</text>
</comment>
<keyword evidence="5 7" id="KW-0418">Kinase</keyword>
<dbReference type="PROSITE" id="PS51219">
    <property type="entry name" value="DPCK"/>
    <property type="match status" value="1"/>
</dbReference>